<dbReference type="EMBL" id="ML994610">
    <property type="protein sequence ID" value="KAF2195448.1"/>
    <property type="molecule type" value="Genomic_DNA"/>
</dbReference>
<proteinExistence type="predicted"/>
<dbReference type="Proteomes" id="UP000800200">
    <property type="component" value="Unassembled WGS sequence"/>
</dbReference>
<feature type="compositionally biased region" description="Polar residues" evidence="1">
    <location>
        <begin position="159"/>
        <end position="182"/>
    </location>
</feature>
<evidence type="ECO:0000313" key="2">
    <source>
        <dbReference type="EMBL" id="KAF2195448.1"/>
    </source>
</evidence>
<accession>A0A6A6EXD7</accession>
<keyword evidence="3" id="KW-1185">Reference proteome</keyword>
<sequence>MASSNTSTHIVVNFPVTTISSSFALHNRERLPSEYQEIDSSVREPSEADSRNIHEWKFFTILSVVAMMRRWWVRERHSPLNLRSLYTVEDVESIDSNEEDENTFFEVPARLKPEIKIIGYALRTVKGTVVCLFREIVLEIRIEELVDAGEVLQGENDNEGMSVNQNPNASSWETSSVSDNED</sequence>
<organism evidence="2 3">
    <name type="scientific">Zopfia rhizophila CBS 207.26</name>
    <dbReference type="NCBI Taxonomy" id="1314779"/>
    <lineage>
        <taxon>Eukaryota</taxon>
        <taxon>Fungi</taxon>
        <taxon>Dikarya</taxon>
        <taxon>Ascomycota</taxon>
        <taxon>Pezizomycotina</taxon>
        <taxon>Dothideomycetes</taxon>
        <taxon>Dothideomycetes incertae sedis</taxon>
        <taxon>Zopfiaceae</taxon>
        <taxon>Zopfia</taxon>
    </lineage>
</organism>
<evidence type="ECO:0000256" key="1">
    <source>
        <dbReference type="SAM" id="MobiDB-lite"/>
    </source>
</evidence>
<protein>
    <submittedName>
        <fullName evidence="2">Uncharacterized protein</fullName>
    </submittedName>
</protein>
<feature type="region of interest" description="Disordered" evidence="1">
    <location>
        <begin position="155"/>
        <end position="182"/>
    </location>
</feature>
<gene>
    <name evidence="2" type="ORF">K469DRAFT_757825</name>
</gene>
<reference evidence="2" key="1">
    <citation type="journal article" date="2020" name="Stud. Mycol.">
        <title>101 Dothideomycetes genomes: a test case for predicting lifestyles and emergence of pathogens.</title>
        <authorList>
            <person name="Haridas S."/>
            <person name="Albert R."/>
            <person name="Binder M."/>
            <person name="Bloem J."/>
            <person name="Labutti K."/>
            <person name="Salamov A."/>
            <person name="Andreopoulos B."/>
            <person name="Baker S."/>
            <person name="Barry K."/>
            <person name="Bills G."/>
            <person name="Bluhm B."/>
            <person name="Cannon C."/>
            <person name="Castanera R."/>
            <person name="Culley D."/>
            <person name="Daum C."/>
            <person name="Ezra D."/>
            <person name="Gonzalez J."/>
            <person name="Henrissat B."/>
            <person name="Kuo A."/>
            <person name="Liang C."/>
            <person name="Lipzen A."/>
            <person name="Lutzoni F."/>
            <person name="Magnuson J."/>
            <person name="Mondo S."/>
            <person name="Nolan M."/>
            <person name="Ohm R."/>
            <person name="Pangilinan J."/>
            <person name="Park H.-J."/>
            <person name="Ramirez L."/>
            <person name="Alfaro M."/>
            <person name="Sun H."/>
            <person name="Tritt A."/>
            <person name="Yoshinaga Y."/>
            <person name="Zwiers L.-H."/>
            <person name="Turgeon B."/>
            <person name="Goodwin S."/>
            <person name="Spatafora J."/>
            <person name="Crous P."/>
            <person name="Grigoriev I."/>
        </authorList>
    </citation>
    <scope>NUCLEOTIDE SEQUENCE</scope>
    <source>
        <strain evidence="2">CBS 207.26</strain>
    </source>
</reference>
<name>A0A6A6EXD7_9PEZI</name>
<dbReference type="AlphaFoldDB" id="A0A6A6EXD7"/>
<evidence type="ECO:0000313" key="3">
    <source>
        <dbReference type="Proteomes" id="UP000800200"/>
    </source>
</evidence>